<comment type="subcellular location">
    <subcellularLocation>
        <location evidence="1 7">Cell membrane</location>
        <topology evidence="1 7">Multi-pass membrane protein</topology>
    </subcellularLocation>
</comment>
<feature type="transmembrane region" description="Helical" evidence="7">
    <location>
        <begin position="12"/>
        <end position="32"/>
    </location>
</feature>
<comment type="similarity">
    <text evidence="7">Belongs to the binding-protein-dependent transport system permease family.</text>
</comment>
<reference evidence="9 10" key="1">
    <citation type="submission" date="2019-10" db="EMBL/GenBank/DDBJ databases">
        <title>Description of Paenibacillus terrestris sp. nov.</title>
        <authorList>
            <person name="Carlier A."/>
            <person name="Qi S."/>
        </authorList>
    </citation>
    <scope>NUCLEOTIDE SEQUENCE [LARGE SCALE GENOMIC DNA]</scope>
    <source>
        <strain evidence="9 10">LMG 31458</strain>
    </source>
</reference>
<evidence type="ECO:0000256" key="7">
    <source>
        <dbReference type="RuleBase" id="RU363032"/>
    </source>
</evidence>
<protein>
    <submittedName>
        <fullName evidence="9">ABC transporter permease subunit</fullName>
    </submittedName>
</protein>
<dbReference type="Pfam" id="PF00528">
    <property type="entry name" value="BPD_transp_1"/>
    <property type="match status" value="1"/>
</dbReference>
<dbReference type="InterPro" id="IPR000515">
    <property type="entry name" value="MetI-like"/>
</dbReference>
<dbReference type="SUPFAM" id="SSF161098">
    <property type="entry name" value="MetI-like"/>
    <property type="match status" value="1"/>
</dbReference>
<feature type="transmembrane region" description="Helical" evidence="7">
    <location>
        <begin position="185"/>
        <end position="208"/>
    </location>
</feature>
<evidence type="ECO:0000256" key="3">
    <source>
        <dbReference type="ARBA" id="ARBA00022475"/>
    </source>
</evidence>
<evidence type="ECO:0000313" key="10">
    <source>
        <dbReference type="Proteomes" id="UP000616779"/>
    </source>
</evidence>
<name>A0ABX1Y6R8_9BACL</name>
<evidence type="ECO:0000256" key="2">
    <source>
        <dbReference type="ARBA" id="ARBA00022448"/>
    </source>
</evidence>
<dbReference type="Proteomes" id="UP000616779">
    <property type="component" value="Unassembled WGS sequence"/>
</dbReference>
<keyword evidence="2 7" id="KW-0813">Transport</keyword>
<accession>A0ABX1Y6R8</accession>
<proteinExistence type="inferred from homology"/>
<feature type="transmembrane region" description="Helical" evidence="7">
    <location>
        <begin position="129"/>
        <end position="148"/>
    </location>
</feature>
<evidence type="ECO:0000256" key="1">
    <source>
        <dbReference type="ARBA" id="ARBA00004651"/>
    </source>
</evidence>
<dbReference type="InterPro" id="IPR035906">
    <property type="entry name" value="MetI-like_sf"/>
</dbReference>
<feature type="transmembrane region" description="Helical" evidence="7">
    <location>
        <begin position="228"/>
        <end position="251"/>
    </location>
</feature>
<keyword evidence="6 7" id="KW-0472">Membrane</keyword>
<evidence type="ECO:0000256" key="4">
    <source>
        <dbReference type="ARBA" id="ARBA00022692"/>
    </source>
</evidence>
<dbReference type="EMBL" id="WHOA01000241">
    <property type="protein sequence ID" value="NOU76503.1"/>
    <property type="molecule type" value="Genomic_DNA"/>
</dbReference>
<evidence type="ECO:0000256" key="5">
    <source>
        <dbReference type="ARBA" id="ARBA00022989"/>
    </source>
</evidence>
<gene>
    <name evidence="9" type="ORF">GC098_34960</name>
</gene>
<feature type="transmembrane region" description="Helical" evidence="7">
    <location>
        <begin position="101"/>
        <end position="123"/>
    </location>
</feature>
<keyword evidence="10" id="KW-1185">Reference proteome</keyword>
<keyword evidence="4 7" id="KW-0812">Transmembrane</keyword>
<dbReference type="Gene3D" id="1.10.3720.10">
    <property type="entry name" value="MetI-like"/>
    <property type="match status" value="1"/>
</dbReference>
<evidence type="ECO:0000259" key="8">
    <source>
        <dbReference type="PROSITE" id="PS50928"/>
    </source>
</evidence>
<keyword evidence="3" id="KW-1003">Cell membrane</keyword>
<feature type="domain" description="ABC transmembrane type-1" evidence="8">
    <location>
        <begin position="66"/>
        <end position="251"/>
    </location>
</feature>
<dbReference type="CDD" id="cd06261">
    <property type="entry name" value="TM_PBP2"/>
    <property type="match status" value="1"/>
</dbReference>
<dbReference type="RefSeq" id="WP_171649095.1">
    <property type="nucleotide sequence ID" value="NZ_WHOA01000241.1"/>
</dbReference>
<sequence length="270" mass="29794">MIKLDRQWHQAAVIACWIAALLLLWEVLAWLLHNVIQVSQPDSKLPYLHKVITSLQDNLPTLIKQGFTTFGNAMTGFLIGTIFGAALAISMSLSKTVEHTLTPYMVASQMVPIIGLAPILYGIFHDPSLSRIVMAGYVTFFPVTINSLRGLRSVQPEQQELMRSIAASTWHSYLKLKLPSALPGLFAGLKISAPLAITASIIVELMGAPDGIGVLMVSSLYYGAAQVYMFWCTVLVSIAIGFTTFLMLVLLERWLTPWQPDFRESRRGGS</sequence>
<dbReference type="PANTHER" id="PTHR30151:SF20">
    <property type="entry name" value="ABC TRANSPORTER PERMEASE PROTEIN HI_0355-RELATED"/>
    <property type="match status" value="1"/>
</dbReference>
<evidence type="ECO:0000256" key="6">
    <source>
        <dbReference type="ARBA" id="ARBA00023136"/>
    </source>
</evidence>
<organism evidence="9 10">
    <name type="scientific">Paenibacillus phytorum</name>
    <dbReference type="NCBI Taxonomy" id="2654977"/>
    <lineage>
        <taxon>Bacteria</taxon>
        <taxon>Bacillati</taxon>
        <taxon>Bacillota</taxon>
        <taxon>Bacilli</taxon>
        <taxon>Bacillales</taxon>
        <taxon>Paenibacillaceae</taxon>
        <taxon>Paenibacillus</taxon>
    </lineage>
</organism>
<keyword evidence="5 7" id="KW-1133">Transmembrane helix</keyword>
<dbReference type="PROSITE" id="PS50928">
    <property type="entry name" value="ABC_TM1"/>
    <property type="match status" value="1"/>
</dbReference>
<evidence type="ECO:0000313" key="9">
    <source>
        <dbReference type="EMBL" id="NOU76503.1"/>
    </source>
</evidence>
<dbReference type="PANTHER" id="PTHR30151">
    <property type="entry name" value="ALKANE SULFONATE ABC TRANSPORTER-RELATED, MEMBRANE SUBUNIT"/>
    <property type="match status" value="1"/>
</dbReference>
<comment type="caution">
    <text evidence="9">The sequence shown here is derived from an EMBL/GenBank/DDBJ whole genome shotgun (WGS) entry which is preliminary data.</text>
</comment>
<feature type="transmembrane region" description="Helical" evidence="7">
    <location>
        <begin position="70"/>
        <end position="89"/>
    </location>
</feature>